<dbReference type="PANTHER" id="PTHR35393:SF1">
    <property type="entry name" value="SNOAL-LIKE DOMAIN-CONTAINING PROTEIN"/>
    <property type="match status" value="1"/>
</dbReference>
<evidence type="ECO:0000256" key="1">
    <source>
        <dbReference type="SAM" id="Phobius"/>
    </source>
</evidence>
<proteinExistence type="predicted"/>
<keyword evidence="1" id="KW-1133">Transmembrane helix</keyword>
<keyword evidence="1" id="KW-0812">Transmembrane</keyword>
<feature type="transmembrane region" description="Helical" evidence="1">
    <location>
        <begin position="215"/>
        <end position="238"/>
    </location>
</feature>
<dbReference type="PANTHER" id="PTHR35393">
    <property type="entry name" value="CHROMOSOME 1, WHOLE GENOME SHOTGUN SEQUENCE"/>
    <property type="match status" value="1"/>
</dbReference>
<keyword evidence="4" id="KW-1185">Reference proteome</keyword>
<sequence>MEDPIRELPAVVHGLTTSTPDHQKRTLEAVFLPNASFSHPFVLLPPLFFPIESRTALLAIYRFYKFLSPNVSLRITSIALDNNPITPRGTEDGGEKTAVAYVRADQTFRFWFWPFWDVDVELVAQLTLVQREEDDGLGTHGVQIGESGDRKVEGEAFERNGRAGERVVALNEGGGKRRLWYIKEQKDLYQFDQFVAYLPFLLPGAPTLIRAARRIGAVGTVVMCTILGLFIGIVQSMFDLFTGMFGSRGSAQAQMNGGQVTIEKEGLQDSEGEDWTSRGSNSPARWLKVEKPKEPLIDLKGNAFAEGEVRIL</sequence>
<dbReference type="AlphaFoldDB" id="A0A3N4ING1"/>
<evidence type="ECO:0000313" key="4">
    <source>
        <dbReference type="Proteomes" id="UP000275078"/>
    </source>
</evidence>
<protein>
    <recommendedName>
        <fullName evidence="2">SigF-like NTF2-like domain-containing protein</fullName>
    </recommendedName>
</protein>
<keyword evidence="1" id="KW-0472">Membrane</keyword>
<evidence type="ECO:0000259" key="2">
    <source>
        <dbReference type="Pfam" id="PF24840"/>
    </source>
</evidence>
<accession>A0A3N4ING1</accession>
<organism evidence="3 4">
    <name type="scientific">Ascobolus immersus RN42</name>
    <dbReference type="NCBI Taxonomy" id="1160509"/>
    <lineage>
        <taxon>Eukaryota</taxon>
        <taxon>Fungi</taxon>
        <taxon>Dikarya</taxon>
        <taxon>Ascomycota</taxon>
        <taxon>Pezizomycotina</taxon>
        <taxon>Pezizomycetes</taxon>
        <taxon>Pezizales</taxon>
        <taxon>Ascobolaceae</taxon>
        <taxon>Ascobolus</taxon>
    </lineage>
</organism>
<dbReference type="Proteomes" id="UP000275078">
    <property type="component" value="Unassembled WGS sequence"/>
</dbReference>
<dbReference type="STRING" id="1160509.A0A3N4ING1"/>
<gene>
    <name evidence="3" type="ORF">BJ508DRAFT_411687</name>
</gene>
<evidence type="ECO:0000313" key="3">
    <source>
        <dbReference type="EMBL" id="RPA85680.1"/>
    </source>
</evidence>
<dbReference type="InterPro" id="IPR057514">
    <property type="entry name" value="NTF2_SigF"/>
</dbReference>
<dbReference type="EMBL" id="ML119652">
    <property type="protein sequence ID" value="RPA85680.1"/>
    <property type="molecule type" value="Genomic_DNA"/>
</dbReference>
<feature type="domain" description="SigF-like NTF2-like" evidence="2">
    <location>
        <begin position="1"/>
        <end position="132"/>
    </location>
</feature>
<dbReference type="OrthoDB" id="2344312at2759"/>
<name>A0A3N4ING1_ASCIM</name>
<dbReference type="Pfam" id="PF24840">
    <property type="entry name" value="NTF2_SigF"/>
    <property type="match status" value="1"/>
</dbReference>
<reference evidence="3 4" key="1">
    <citation type="journal article" date="2018" name="Nat. Ecol. Evol.">
        <title>Pezizomycetes genomes reveal the molecular basis of ectomycorrhizal truffle lifestyle.</title>
        <authorList>
            <person name="Murat C."/>
            <person name="Payen T."/>
            <person name="Noel B."/>
            <person name="Kuo A."/>
            <person name="Morin E."/>
            <person name="Chen J."/>
            <person name="Kohler A."/>
            <person name="Krizsan K."/>
            <person name="Balestrini R."/>
            <person name="Da Silva C."/>
            <person name="Montanini B."/>
            <person name="Hainaut M."/>
            <person name="Levati E."/>
            <person name="Barry K.W."/>
            <person name="Belfiori B."/>
            <person name="Cichocki N."/>
            <person name="Clum A."/>
            <person name="Dockter R.B."/>
            <person name="Fauchery L."/>
            <person name="Guy J."/>
            <person name="Iotti M."/>
            <person name="Le Tacon F."/>
            <person name="Lindquist E.A."/>
            <person name="Lipzen A."/>
            <person name="Malagnac F."/>
            <person name="Mello A."/>
            <person name="Molinier V."/>
            <person name="Miyauchi S."/>
            <person name="Poulain J."/>
            <person name="Riccioni C."/>
            <person name="Rubini A."/>
            <person name="Sitrit Y."/>
            <person name="Splivallo R."/>
            <person name="Traeger S."/>
            <person name="Wang M."/>
            <person name="Zifcakova L."/>
            <person name="Wipf D."/>
            <person name="Zambonelli A."/>
            <person name="Paolocci F."/>
            <person name="Nowrousian M."/>
            <person name="Ottonello S."/>
            <person name="Baldrian P."/>
            <person name="Spatafora J.W."/>
            <person name="Henrissat B."/>
            <person name="Nagy L.G."/>
            <person name="Aury J.M."/>
            <person name="Wincker P."/>
            <person name="Grigoriev I.V."/>
            <person name="Bonfante P."/>
            <person name="Martin F.M."/>
        </authorList>
    </citation>
    <scope>NUCLEOTIDE SEQUENCE [LARGE SCALE GENOMIC DNA]</scope>
    <source>
        <strain evidence="3 4">RN42</strain>
    </source>
</reference>